<keyword evidence="2" id="KW-0732">Signal</keyword>
<feature type="signal peptide" evidence="2">
    <location>
        <begin position="1"/>
        <end position="25"/>
    </location>
</feature>
<proteinExistence type="predicted"/>
<keyword evidence="1" id="KW-0472">Membrane</keyword>
<evidence type="ECO:0000313" key="4">
    <source>
        <dbReference type="Proteomes" id="UP001142810"/>
    </source>
</evidence>
<dbReference type="RefSeq" id="WP_265616188.1">
    <property type="nucleotide sequence ID" value="NZ_JAPFRD010000005.1"/>
</dbReference>
<dbReference type="NCBIfam" id="NF038116">
    <property type="entry name" value="Sden1266_dom"/>
    <property type="match status" value="1"/>
</dbReference>
<protein>
    <submittedName>
        <fullName evidence="3">Choice-of-anchor H family protein</fullName>
    </submittedName>
</protein>
<dbReference type="EMBL" id="JAPFRD010000005">
    <property type="protein sequence ID" value="MCW8107479.1"/>
    <property type="molecule type" value="Genomic_DNA"/>
</dbReference>
<name>A0ABT3P405_9ALTE</name>
<keyword evidence="4" id="KW-1185">Reference proteome</keyword>
<comment type="caution">
    <text evidence="3">The sequence shown here is derived from an EMBL/GenBank/DDBJ whole genome shotgun (WGS) entry which is preliminary data.</text>
</comment>
<feature type="transmembrane region" description="Helical" evidence="1">
    <location>
        <begin position="213"/>
        <end position="230"/>
    </location>
</feature>
<evidence type="ECO:0000256" key="2">
    <source>
        <dbReference type="SAM" id="SignalP"/>
    </source>
</evidence>
<sequence>MKHLTKRLSWLLVLTAITWLPTTQAEQRIVKVSEKIASPDLQAAKKYTKQNNKTLSQFSKKTRDEVMSQSIYNDFWIYDSWITLLDDHDGDTFYSRFLVEFDVDTIYVEAPVYAVVYLGDAEEYEAIHVSDTFWVYGETTGDSYIVDSELVAGFRPFDYDILIEIYDADTDELVAFSDGFEDADLALVSLESQNRDIYRETVVVTAHAHGGSILFSSLAFLAVMSGYRMLHKRPTASR</sequence>
<keyword evidence="1" id="KW-1133">Transmembrane helix</keyword>
<accession>A0ABT3P405</accession>
<reference evidence="3" key="1">
    <citation type="submission" date="2022-11" db="EMBL/GenBank/DDBJ databases">
        <title>Alteromonas sp. nov., isolated from sea water of the Qingdao.</title>
        <authorList>
            <person name="Wang Q."/>
        </authorList>
    </citation>
    <scope>NUCLEOTIDE SEQUENCE</scope>
    <source>
        <strain evidence="3">ASW11-7</strain>
    </source>
</reference>
<evidence type="ECO:0000313" key="3">
    <source>
        <dbReference type="EMBL" id="MCW8107479.1"/>
    </source>
</evidence>
<feature type="chain" id="PRO_5046035734" evidence="2">
    <location>
        <begin position="26"/>
        <end position="238"/>
    </location>
</feature>
<organism evidence="3 4">
    <name type="scientific">Alteromonas aquimaris</name>
    <dbReference type="NCBI Taxonomy" id="2998417"/>
    <lineage>
        <taxon>Bacteria</taxon>
        <taxon>Pseudomonadati</taxon>
        <taxon>Pseudomonadota</taxon>
        <taxon>Gammaproteobacteria</taxon>
        <taxon>Alteromonadales</taxon>
        <taxon>Alteromonadaceae</taxon>
        <taxon>Alteromonas/Salinimonas group</taxon>
        <taxon>Alteromonas</taxon>
    </lineage>
</organism>
<evidence type="ECO:0000256" key="1">
    <source>
        <dbReference type="SAM" id="Phobius"/>
    </source>
</evidence>
<keyword evidence="1" id="KW-0812">Transmembrane</keyword>
<gene>
    <name evidence="3" type="ORF">OPS25_03045</name>
</gene>
<dbReference type="Proteomes" id="UP001142810">
    <property type="component" value="Unassembled WGS sequence"/>
</dbReference>